<evidence type="ECO:0000313" key="1">
    <source>
        <dbReference type="EMBL" id="KAJ9098736.1"/>
    </source>
</evidence>
<organism evidence="1 2">
    <name type="scientific">Naganishia friedmannii</name>
    <dbReference type="NCBI Taxonomy" id="89922"/>
    <lineage>
        <taxon>Eukaryota</taxon>
        <taxon>Fungi</taxon>
        <taxon>Dikarya</taxon>
        <taxon>Basidiomycota</taxon>
        <taxon>Agaricomycotina</taxon>
        <taxon>Tremellomycetes</taxon>
        <taxon>Filobasidiales</taxon>
        <taxon>Filobasidiaceae</taxon>
        <taxon>Naganishia</taxon>
    </lineage>
</organism>
<dbReference type="Proteomes" id="UP001227268">
    <property type="component" value="Unassembled WGS sequence"/>
</dbReference>
<protein>
    <submittedName>
        <fullName evidence="1">Uncharacterized protein</fullName>
    </submittedName>
</protein>
<evidence type="ECO:0000313" key="2">
    <source>
        <dbReference type="Proteomes" id="UP001227268"/>
    </source>
</evidence>
<gene>
    <name evidence="1" type="ORF">QFC21_004384</name>
</gene>
<comment type="caution">
    <text evidence="1">The sequence shown here is derived from an EMBL/GenBank/DDBJ whole genome shotgun (WGS) entry which is preliminary data.</text>
</comment>
<accession>A0ACC2VI12</accession>
<dbReference type="EMBL" id="JASBWT010000014">
    <property type="protein sequence ID" value="KAJ9098736.1"/>
    <property type="molecule type" value="Genomic_DNA"/>
</dbReference>
<proteinExistence type="predicted"/>
<reference evidence="1" key="1">
    <citation type="submission" date="2023-04" db="EMBL/GenBank/DDBJ databases">
        <title>Draft Genome sequencing of Naganishia species isolated from polar environments using Oxford Nanopore Technology.</title>
        <authorList>
            <person name="Leo P."/>
            <person name="Venkateswaran K."/>
        </authorList>
    </citation>
    <scope>NUCLEOTIDE SEQUENCE</scope>
    <source>
        <strain evidence="1">MNA-CCFEE 5423</strain>
    </source>
</reference>
<name>A0ACC2VI12_9TREE</name>
<sequence>MMAKLRKPRRPSDSQHRPAQLTVRIPSNSSSTGWNGQQYTSTPEVAPLALDGLRDLPISQGDFRGSVIIDSLSKRFSVLRAKASPIRATFAQTSLTHDPHQHLTGIDDIRHRLAAQRAREHQRGTGRYIAPEEEVLVLDELVSSFDDEDEDGKYYSPITHPRSTTSPYSSDTVPRSSGSRTFGFGSSTGMKEADVLRRAHHHNQASATLAATAQRSVSDKSLASTSSFGVVGSSPSAGGVGKGKQKEQRRKSAMMLAGLPVETQERIVHALLEIEEDLRAEEQQQQYGQQEEETMMAPYHHQASETLLPSHDKPQHGSTQQIRQEKATTTPQKQQRPRHQRQNSSITRSPFTENLADIVMGRETSGSANHSRTGSAVSTRARETVGPPPPPPPLDFAASVTVSDNCNPTTASSRIPSSSAPRSGLEEAIFPGDSHNADSDPAEEVFPLGGLPPIPDPVTRQQHRRTPSASAAVIPRTSLETGYVPGSARPFVGASSSTPRKSGSPLETIGGKGKHGAVPSVEGGDGYGLQQQQQQQLPQLVRKTSTAVIPPNRPGPLTLKPLLMPGSATTTHGGAGLPSVSPVVATFADSAGRKGWTGQGPFMPAHAMPIPAAQGHTMDPSSLSVDYPAVQSGSPLDASFDIDGYYGHGRSPVEPGMQYGPPPDARDERNATDPLRLAPWLQRQGVPPHVLVEDRESRASFDTLRSTFSQTLEDLPSPDLWHLPDLVSQRETSRSITSSVDLFVAEGGEDEEKQELFDELQAMQVRLIEAAREVRRGLSAGTQGDGRGRRGVSPSLRARPSIRTRKPEPSMYADMGENVSQLVRALSPRQPSDSSFRTQASVNHALHSANLVSPVYVPVKAAAVKPNDYNDDVRGLASPFQEQHKSPDILASSEASPQTLQQSVVTPRQHAPGVFRDDNATSDLEARTRLAKALFDSDHTSSAAPISEQRTEPVTSAAISKLEKDANIRRDFEARIAQATAQLHQTPSIKIKRKPSMKGRHAMFIGEPTLIGASSDLKVMPLPNSSGQDVAAAQPVGPAGKHVRPQSSSAVHHDSNTTGTGTGGGGFKNFVAKIKRNASLAERKHSKTPGSSPRITQNAFQPMAPIITTANISEPVQTYRDDHAPNTMIEPPYSYGVSDPVQEALPSRKSVIRRTIIYSTVNDQHDDNAPLQGEPAVPSTSSPTRRPSTRRKPVRHLSGDTDIFRAEGLLDDSQSHSISQVLSSQRTAGPSQLQKSSADSLYDIYADAPEPDMAEDEEEIIYTGNGTSFDHHARAHRGQFRPVNPRAIEIREMSDGQTTWSVLDVDEPALHDPGPADRLQPTHMRSSSLASSLSSYGGDSSQGRRNGLTHAITEITLDRQATARPKTNIFYSHERDVAELIDDLTRNGFEGKFRIVSPLQEQFHSPQPDPHIADPQATSSGLVSVETKLHALMQRMWTATGSSVH</sequence>
<keyword evidence="2" id="KW-1185">Reference proteome</keyword>